<feature type="signal peptide" evidence="2">
    <location>
        <begin position="1"/>
        <end position="20"/>
    </location>
</feature>
<evidence type="ECO:0000313" key="3">
    <source>
        <dbReference type="EMBL" id="KDN17951.1"/>
    </source>
</evidence>
<reference evidence="3 4" key="1">
    <citation type="submission" date="2014-05" db="EMBL/GenBank/DDBJ databases">
        <title>Draft genome sequence of Amycolatopsis rifamycinica DSM 46095.</title>
        <authorList>
            <person name="Lal R."/>
            <person name="Saxena A."/>
            <person name="Kumari R."/>
            <person name="Mukherjee U."/>
            <person name="Singh P."/>
            <person name="Sangwan N."/>
            <person name="Mahato N.K."/>
        </authorList>
    </citation>
    <scope>NUCLEOTIDE SEQUENCE [LARGE SCALE GENOMIC DNA]</scope>
    <source>
        <strain evidence="3 4">DSM 46095</strain>
    </source>
</reference>
<gene>
    <name evidence="3" type="ORF">DV20_33100</name>
</gene>
<sequence>MRGTAAVVLAALVAAAVVLAALVAGAGAAGAGPGAGGGAGEHPLSVRTSAAHTAAVRRIRSAWQKRPRAETTRSSDTVLGPLGLGY</sequence>
<proteinExistence type="predicted"/>
<feature type="chain" id="PRO_5038420654" evidence="2">
    <location>
        <begin position="21"/>
        <end position="86"/>
    </location>
</feature>
<keyword evidence="2" id="KW-0732">Signal</keyword>
<evidence type="ECO:0000313" key="4">
    <source>
        <dbReference type="Proteomes" id="UP000027345"/>
    </source>
</evidence>
<dbReference type="STRING" id="287986.DV20_33100"/>
<evidence type="ECO:0000256" key="1">
    <source>
        <dbReference type="SAM" id="MobiDB-lite"/>
    </source>
</evidence>
<dbReference type="EMBL" id="JMQI01000067">
    <property type="protein sequence ID" value="KDN17951.1"/>
    <property type="molecule type" value="Genomic_DNA"/>
</dbReference>
<keyword evidence="4" id="KW-1185">Reference proteome</keyword>
<evidence type="ECO:0000256" key="2">
    <source>
        <dbReference type="SAM" id="SignalP"/>
    </source>
</evidence>
<dbReference type="AlphaFoldDB" id="A0A066TRZ0"/>
<protein>
    <submittedName>
        <fullName evidence="3">Uncharacterized protein</fullName>
    </submittedName>
</protein>
<accession>A0A066TRZ0</accession>
<dbReference type="Proteomes" id="UP000027345">
    <property type="component" value="Unassembled WGS sequence"/>
</dbReference>
<organism evidence="3 4">
    <name type="scientific">Amycolatopsis rifamycinica</name>
    <dbReference type="NCBI Taxonomy" id="287986"/>
    <lineage>
        <taxon>Bacteria</taxon>
        <taxon>Bacillati</taxon>
        <taxon>Actinomycetota</taxon>
        <taxon>Actinomycetes</taxon>
        <taxon>Pseudonocardiales</taxon>
        <taxon>Pseudonocardiaceae</taxon>
        <taxon>Amycolatopsis</taxon>
    </lineage>
</organism>
<feature type="region of interest" description="Disordered" evidence="1">
    <location>
        <begin position="61"/>
        <end position="86"/>
    </location>
</feature>
<name>A0A066TRZ0_9PSEU</name>
<comment type="caution">
    <text evidence="3">The sequence shown here is derived from an EMBL/GenBank/DDBJ whole genome shotgun (WGS) entry which is preliminary data.</text>
</comment>